<organism evidence="1">
    <name type="scientific">marine metagenome</name>
    <dbReference type="NCBI Taxonomy" id="408172"/>
    <lineage>
        <taxon>unclassified sequences</taxon>
        <taxon>metagenomes</taxon>
        <taxon>ecological metagenomes</taxon>
    </lineage>
</organism>
<reference evidence="1" key="1">
    <citation type="submission" date="2018-05" db="EMBL/GenBank/DDBJ databases">
        <authorList>
            <person name="Lanie J.A."/>
            <person name="Ng W.-L."/>
            <person name="Kazmierczak K.M."/>
            <person name="Andrzejewski T.M."/>
            <person name="Davidsen T.M."/>
            <person name="Wayne K.J."/>
            <person name="Tettelin H."/>
            <person name="Glass J.I."/>
            <person name="Rusch D."/>
            <person name="Podicherti R."/>
            <person name="Tsui H.-C.T."/>
            <person name="Winkler M.E."/>
        </authorList>
    </citation>
    <scope>NUCLEOTIDE SEQUENCE</scope>
</reference>
<dbReference type="EMBL" id="UINC01007866">
    <property type="protein sequence ID" value="SVA35442.1"/>
    <property type="molecule type" value="Genomic_DNA"/>
</dbReference>
<sequence>MKNITIIASESDNGFDYCTTEFNGEIEETGYTLYHYYDQIEKISRLTAGGNYRSLWANENEIEVYDDDRGTVEDYYDLMDIGYETGVEHIYTYINGEWMVTNRDQDGTYKPFINLQEFFAGQPFHR</sequence>
<accession>A0A381V512</accession>
<name>A0A381V512_9ZZZZ</name>
<evidence type="ECO:0000313" key="1">
    <source>
        <dbReference type="EMBL" id="SVA35442.1"/>
    </source>
</evidence>
<gene>
    <name evidence="1" type="ORF">METZ01_LOCUS88296</name>
</gene>
<dbReference type="AlphaFoldDB" id="A0A381V512"/>
<proteinExistence type="predicted"/>
<protein>
    <submittedName>
        <fullName evidence="1">Uncharacterized protein</fullName>
    </submittedName>
</protein>